<dbReference type="InterPro" id="IPR059177">
    <property type="entry name" value="GH29D-like_dom"/>
</dbReference>
<keyword evidence="4" id="KW-1185">Reference proteome</keyword>
<dbReference type="Gene3D" id="2.60.120.260">
    <property type="entry name" value="Galactose-binding domain-like"/>
    <property type="match status" value="1"/>
</dbReference>
<dbReference type="Gene3D" id="2.60.40.1260">
    <property type="entry name" value="Lamin Tail domain"/>
    <property type="match status" value="1"/>
</dbReference>
<dbReference type="PROSITE" id="PS00018">
    <property type="entry name" value="EF_HAND_1"/>
    <property type="match status" value="1"/>
</dbReference>
<reference evidence="3 4" key="1">
    <citation type="submission" date="2019-04" db="EMBL/GenBank/DDBJ databases">
        <authorList>
            <person name="Van Vliet M D."/>
        </authorList>
    </citation>
    <scope>NUCLEOTIDE SEQUENCE [LARGE SCALE GENOMIC DNA]</scope>
    <source>
        <strain evidence="3 4">F1</strain>
    </source>
</reference>
<dbReference type="Pfam" id="PF18998">
    <property type="entry name" value="Flg_new_2"/>
    <property type="match status" value="1"/>
</dbReference>
<dbReference type="Pfam" id="PF00932">
    <property type="entry name" value="LTD"/>
    <property type="match status" value="2"/>
</dbReference>
<dbReference type="EMBL" id="CAAHFG010000001">
    <property type="protein sequence ID" value="VGO12817.1"/>
    <property type="molecule type" value="Genomic_DNA"/>
</dbReference>
<dbReference type="InterPro" id="IPR018247">
    <property type="entry name" value="EF_Hand_1_Ca_BS"/>
</dbReference>
<sequence>MTRIKTRICFLIAMSWVLSAATYAGMEISEFMAKNDSTFANAAGEYSDWVEIHNASGEAVDLAGWYLTDDITDLRKWQFPSTGSTSSLADDGYLLIFMDDSVDSIIGNELHAGFKLGAGGEYLALIEPDGETVAYQYAPTYPDQSAEISYGIDSGTGEHAYFSAPTPGSANGQAIADVVQFSVESHAFTDPFSLILSVASPSADIRYTVDGSIPTSSSLLYNTPLTINSTTQVRARTFESGLEDGAVVCETYYHLDASIAGFSSDLPLVVIDNFGAGEVPHPDSPIRQPAQVLFFEPNAGTTSLTNAPSISTRAGIRRRGESSLRNTGSKPNLSLETWGTVDEDSRSIKPFGMPSESDWILTAPWTIDKAMMRNSFIYEVSNEAGRYAVRTRFVEVFLNYGGGSIAESDYYGVYEFMEKIKVGKDRVDIAELTDADNAEPEVSGGYIWKRDKAESIDDPNNFAAAGQNLPTTAGDRVLQYVSPSGSELTAVQKDWFTNHLNTVDAAIPDGNYGAFIDEASFADHHIINVFANNADGLSASTFYHKDRNGLLNMGPIWDFDRSMGCDNDLRASDPETWSLASDAMYFFHSGGPLWFREFALNDPDFWMVWVDRWQLMREGPLSEAAMTERIERYRSELSNAAVRNYNRWSGVLNATNWSDKVDVFKNHVLTRGQWIDEQLVDPPVLSHDGGLVPSGFQLNISGLDANYFTLDGSDPRAAGGSPSGTLYGAPITITENSLVKARAWNGQNFVNAPSTWPWSAKREAIFVVDPAPLAITEIMYHPRPPLGTAELAFTASDFEFIEIQNISASACSLVGVRLLDGVEFDFTYGNNVVLGAGAYGLVVRNLEAFKVRYANWASLNILGEYEGRLSDSTEEVELGYVPTNMARLAIFDYEDDWYPCTDGEGFSLVLKDAQSAPSSWDAKTAWRHSSGIDGSPGEADPASAYVPGTVVINEVLSHQDADNPDDWIELHNTTDGPINIGGWFLSDSRGNLQKYEIPAGTIIPANGYTVFTEYSHFGSAFALSEHGDSVYLSSGSGGSLSEPAYRENVSFGGQERDVTFGRHVRSDGSVTFPTQAMPSMGATNSAPAVGPIGIEEIMYHPPVGGHEYIKLRNASGSTVNLYDTANPSNVWKVSGIDFKFPMGTQLDAGESLLLVRDTITPESFRPAFGVPASISILNYDGKLENDADTLVLKKPGKPETGTGYVPYIVVEEVKYNDSAPWPLEADGTGKSLGRIDLLAYANDVANWQAVGAGYIPKLYSVSVHDGSGSGTYTPGTLVPLVTSPQGQTFIRWIGNVSGVADVLNPSTFLTVPEQDITITALYSFPVTLIPAGTLWKYHDQGKDLGTAWRMPGYDDSSWTAGAAKLGYNNPDTVTVVDFGPDQDNKYPTTYFRKQFHVDDVSTIGSLTLDVLRDDGVVVYLNGAEVVRDNMPAGNVDYLTYAITTIGGAAESTFYPFEISPDALISGTNVLAVELHQKSATSSDLSLDVRLVAVQMIDRSVQDGDADGLYDAWETNYFGSTENALPAVDPDGDGFVNSNEFIAGTLPEDAESYFRIDGFDGADLSWSMVSGRIYSVDWTGHLGEPFVPVADRLEEGHYSTARDDTHSAGYYRINVRIKQD</sequence>
<evidence type="ECO:0000313" key="4">
    <source>
        <dbReference type="Proteomes" id="UP000366872"/>
    </source>
</evidence>
<dbReference type="PROSITE" id="PS51841">
    <property type="entry name" value="LTD"/>
    <property type="match status" value="2"/>
</dbReference>
<feature type="signal peptide" evidence="1">
    <location>
        <begin position="1"/>
        <end position="20"/>
    </location>
</feature>
<feature type="domain" description="LTD" evidence="2">
    <location>
        <begin position="938"/>
        <end position="1067"/>
    </location>
</feature>
<name>A0A6C2TYX1_PONDE</name>
<keyword evidence="1" id="KW-0732">Signal</keyword>
<protein>
    <recommendedName>
        <fullName evidence="2">LTD domain-containing protein</fullName>
    </recommendedName>
</protein>
<gene>
    <name evidence="3" type="ORF">PDESU_01371</name>
</gene>
<dbReference type="InterPro" id="IPR001322">
    <property type="entry name" value="Lamin_tail_dom"/>
</dbReference>
<feature type="chain" id="PRO_5025485061" description="LTD domain-containing protein" evidence="1">
    <location>
        <begin position="21"/>
        <end position="1619"/>
    </location>
</feature>
<dbReference type="SUPFAM" id="SSF74853">
    <property type="entry name" value="Lamin A/C globular tail domain"/>
    <property type="match status" value="3"/>
</dbReference>
<evidence type="ECO:0000313" key="3">
    <source>
        <dbReference type="EMBL" id="VGO12817.1"/>
    </source>
</evidence>
<dbReference type="InterPro" id="IPR014867">
    <property type="entry name" value="Spore_coat_CotH_CotH2/3/7"/>
</dbReference>
<dbReference type="Pfam" id="PF08757">
    <property type="entry name" value="CotH"/>
    <property type="match status" value="1"/>
</dbReference>
<evidence type="ECO:0000256" key="1">
    <source>
        <dbReference type="SAM" id="SignalP"/>
    </source>
</evidence>
<dbReference type="InterPro" id="IPR026876">
    <property type="entry name" value="Fn3_assoc_repeat"/>
</dbReference>
<dbReference type="Pfam" id="PF13287">
    <property type="entry name" value="Fn3_assoc"/>
    <property type="match status" value="1"/>
</dbReference>
<dbReference type="InterPro" id="IPR036415">
    <property type="entry name" value="Lamin_tail_dom_sf"/>
</dbReference>
<evidence type="ECO:0000259" key="2">
    <source>
        <dbReference type="PROSITE" id="PS51841"/>
    </source>
</evidence>
<accession>A0A6C2TYX1</accession>
<dbReference type="Proteomes" id="UP000366872">
    <property type="component" value="Unassembled WGS sequence"/>
</dbReference>
<dbReference type="InterPro" id="IPR044060">
    <property type="entry name" value="Bacterial_rp_domain"/>
</dbReference>
<organism evidence="3 4">
    <name type="scientific">Pontiella desulfatans</name>
    <dbReference type="NCBI Taxonomy" id="2750659"/>
    <lineage>
        <taxon>Bacteria</taxon>
        <taxon>Pseudomonadati</taxon>
        <taxon>Kiritimatiellota</taxon>
        <taxon>Kiritimatiellia</taxon>
        <taxon>Kiritimatiellales</taxon>
        <taxon>Pontiellaceae</taxon>
        <taxon>Pontiella</taxon>
    </lineage>
</organism>
<dbReference type="Pfam" id="PF13290">
    <property type="entry name" value="CHB_HEX_C_1"/>
    <property type="match status" value="1"/>
</dbReference>
<proteinExistence type="predicted"/>
<feature type="domain" description="LTD" evidence="2">
    <location>
        <begin position="15"/>
        <end position="141"/>
    </location>
</feature>